<dbReference type="EMBL" id="JACHDS010000001">
    <property type="protein sequence ID" value="MBB6172146.1"/>
    <property type="molecule type" value="Genomic_DNA"/>
</dbReference>
<dbReference type="AlphaFoldDB" id="A0A7X0D5Y3"/>
<protein>
    <recommendedName>
        <fullName evidence="1">Transposase DDE domain-containing protein</fullName>
    </recommendedName>
</protein>
<comment type="caution">
    <text evidence="2">The sequence shown here is derived from an EMBL/GenBank/DDBJ whole genome shotgun (WGS) entry which is preliminary data.</text>
</comment>
<dbReference type="RefSeq" id="WP_184075483.1">
    <property type="nucleotide sequence ID" value="NZ_JACHDS010000001.1"/>
</dbReference>
<feature type="domain" description="Transposase DDE" evidence="1">
    <location>
        <begin position="15"/>
        <end position="465"/>
    </location>
</feature>
<dbReference type="InterPro" id="IPR025668">
    <property type="entry name" value="Tnp_DDE_dom"/>
</dbReference>
<dbReference type="InterPro" id="IPR047960">
    <property type="entry name" value="Transpos_IS1380"/>
</dbReference>
<dbReference type="Pfam" id="PF13701">
    <property type="entry name" value="DDE_Tnp_1_4"/>
    <property type="match status" value="1"/>
</dbReference>
<dbReference type="Proteomes" id="UP000546642">
    <property type="component" value="Unassembled WGS sequence"/>
</dbReference>
<accession>A0A7X0D5Y3</accession>
<dbReference type="NCBIfam" id="NF033539">
    <property type="entry name" value="transpos_IS1380"/>
    <property type="match status" value="1"/>
</dbReference>
<evidence type="ECO:0000313" key="3">
    <source>
        <dbReference type="Proteomes" id="UP000546642"/>
    </source>
</evidence>
<organism evidence="2 3">
    <name type="scientific">Nocardiopsis mwathae</name>
    <dbReference type="NCBI Taxonomy" id="1472723"/>
    <lineage>
        <taxon>Bacteria</taxon>
        <taxon>Bacillati</taxon>
        <taxon>Actinomycetota</taxon>
        <taxon>Actinomycetes</taxon>
        <taxon>Streptosporangiales</taxon>
        <taxon>Nocardiopsidaceae</taxon>
        <taxon>Nocardiopsis</taxon>
    </lineage>
</organism>
<gene>
    <name evidence="2" type="ORF">HNR23_002206</name>
</gene>
<reference evidence="2 3" key="1">
    <citation type="submission" date="2020-08" db="EMBL/GenBank/DDBJ databases">
        <title>Sequencing the genomes of 1000 actinobacteria strains.</title>
        <authorList>
            <person name="Klenk H.-P."/>
        </authorList>
    </citation>
    <scope>NUCLEOTIDE SEQUENCE [LARGE SCALE GENOMIC DNA]</scope>
    <source>
        <strain evidence="2 3">DSM 46659</strain>
    </source>
</reference>
<proteinExistence type="predicted"/>
<keyword evidence="3" id="KW-1185">Reference proteome</keyword>
<evidence type="ECO:0000313" key="2">
    <source>
        <dbReference type="EMBL" id="MBB6172146.1"/>
    </source>
</evidence>
<sequence>MHDTEWPDGLCVVPEGKNIVGHVGGPHLRLLAQRTGLTTALSTALKPTRPRSWDRGQIMADLACAITLGATNIRDISLLDHHRPVIGPTASIATTWRMLDATGPRRLARIARARAAVRRHVWNLLDQRPDGFPQVRIDGAPLTGVTVIDSDATIIESASAKQGARGTFKGTYGHHPLTAYCANTHEMLVADLREGSAAPNHPGDNIAVLHAAVDQVPGSYRRRVLLRLDGAGASKDLLGWIASAGGRTSPCYTWEYSAGWPVGEREQAAIEALDRLGLWEAATGADGQARQGGFVADITGLLGDLHDWPEGHRVIVRTEPLHPRYERGATDYEKRTGQCYQAFSTNTARGQTAFLDARHRHHATVEQRIRDSKACGLGRLPSRHAHVNAAWLCAVAIAADLRAWLQLLALSGELAAAAPKTMRLQLLHVAARLVHGQRRRRLKVDATWPWAAQIAAAFAAIRALPPPART</sequence>
<evidence type="ECO:0000259" key="1">
    <source>
        <dbReference type="Pfam" id="PF13701"/>
    </source>
</evidence>
<name>A0A7X0D5Y3_9ACTN</name>